<gene>
    <name evidence="1" type="ORF">A4X03_0g3712</name>
</gene>
<evidence type="ECO:0000313" key="1">
    <source>
        <dbReference type="EMBL" id="KAE8260741.1"/>
    </source>
</evidence>
<dbReference type="Proteomes" id="UP000077671">
    <property type="component" value="Unassembled WGS sequence"/>
</dbReference>
<reference evidence="1" key="2">
    <citation type="journal article" date="2019" name="IMA Fungus">
        <title>Genome sequencing and comparison of five Tilletia species to identify candidate genes for the detection of regulated species infecting wheat.</title>
        <authorList>
            <person name="Nguyen H.D.T."/>
            <person name="Sultana T."/>
            <person name="Kesanakurti P."/>
            <person name="Hambleton S."/>
        </authorList>
    </citation>
    <scope>NUCLEOTIDE SEQUENCE</scope>
    <source>
        <strain evidence="1">DAOMC 238032</strain>
    </source>
</reference>
<accession>A0A177VAW7</accession>
<reference evidence="1" key="1">
    <citation type="submission" date="2016-04" db="EMBL/GenBank/DDBJ databases">
        <authorList>
            <person name="Nguyen H.D."/>
            <person name="Kesanakurti P."/>
            <person name="Cullis J."/>
            <person name="Levesque C.A."/>
            <person name="Hambleton S."/>
        </authorList>
    </citation>
    <scope>NUCLEOTIDE SEQUENCE</scope>
    <source>
        <strain evidence="1">DAOMC 238032</strain>
    </source>
</reference>
<proteinExistence type="predicted"/>
<dbReference type="AlphaFoldDB" id="A0A177VAW7"/>
<dbReference type="EMBL" id="LWDD02000448">
    <property type="protein sequence ID" value="KAE8260741.1"/>
    <property type="molecule type" value="Genomic_DNA"/>
</dbReference>
<evidence type="ECO:0000313" key="2">
    <source>
        <dbReference type="Proteomes" id="UP000077671"/>
    </source>
</evidence>
<sequence length="114" mass="12375">MAVALVAAAPTPAYAISNGLEQHPAGDFLKRMDPKEINLAGLTEQQLEALQEAKNSRLADIRASISQFKASPGNFEKVIEALREERRIAKAHIEKIVDALDNIEVDSPSASHSE</sequence>
<comment type="caution">
    <text evidence="1">The sequence shown here is derived from an EMBL/GenBank/DDBJ whole genome shotgun (WGS) entry which is preliminary data.</text>
</comment>
<name>A0A177VAW7_9BASI</name>
<protein>
    <submittedName>
        <fullName evidence="1">Uncharacterized protein</fullName>
    </submittedName>
</protein>
<organism evidence="1 2">
    <name type="scientific">Tilletia caries</name>
    <name type="common">wheat bunt fungus</name>
    <dbReference type="NCBI Taxonomy" id="13290"/>
    <lineage>
        <taxon>Eukaryota</taxon>
        <taxon>Fungi</taxon>
        <taxon>Dikarya</taxon>
        <taxon>Basidiomycota</taxon>
        <taxon>Ustilaginomycotina</taxon>
        <taxon>Exobasidiomycetes</taxon>
        <taxon>Tilletiales</taxon>
        <taxon>Tilletiaceae</taxon>
        <taxon>Tilletia</taxon>
    </lineage>
</organism>